<dbReference type="PROSITE" id="PS51257">
    <property type="entry name" value="PROKAR_LIPOPROTEIN"/>
    <property type="match status" value="1"/>
</dbReference>
<dbReference type="Proteomes" id="UP000315540">
    <property type="component" value="Unassembled WGS sequence"/>
</dbReference>
<evidence type="ECO:0000256" key="1">
    <source>
        <dbReference type="SAM" id="SignalP"/>
    </source>
</evidence>
<evidence type="ECO:0008006" key="4">
    <source>
        <dbReference type="Google" id="ProtNLM"/>
    </source>
</evidence>
<reference evidence="2 3" key="1">
    <citation type="submission" date="2019-06" db="EMBL/GenBank/DDBJ databases">
        <authorList>
            <person name="Meng X."/>
        </authorList>
    </citation>
    <scope>NUCLEOTIDE SEQUENCE [LARGE SCALE GENOMIC DNA]</scope>
    <source>
        <strain evidence="2 3">M625</strain>
    </source>
</reference>
<keyword evidence="1" id="KW-0732">Signal</keyword>
<gene>
    <name evidence="2" type="ORF">FHK87_03650</name>
</gene>
<dbReference type="RefSeq" id="WP_140589923.1">
    <property type="nucleotide sequence ID" value="NZ_VFWZ01000002.1"/>
</dbReference>
<evidence type="ECO:0000313" key="3">
    <source>
        <dbReference type="Proteomes" id="UP000315540"/>
    </source>
</evidence>
<dbReference type="OrthoDB" id="1162521at2"/>
<keyword evidence="3" id="KW-1185">Reference proteome</keyword>
<dbReference type="AlphaFoldDB" id="A0A504JE32"/>
<name>A0A504JE32_9FLAO</name>
<organism evidence="2 3">
    <name type="scientific">Aquimarina algicola</name>
    <dbReference type="NCBI Taxonomy" id="2589995"/>
    <lineage>
        <taxon>Bacteria</taxon>
        <taxon>Pseudomonadati</taxon>
        <taxon>Bacteroidota</taxon>
        <taxon>Flavobacteriia</taxon>
        <taxon>Flavobacteriales</taxon>
        <taxon>Flavobacteriaceae</taxon>
        <taxon>Aquimarina</taxon>
    </lineage>
</organism>
<protein>
    <recommendedName>
        <fullName evidence="4">Surface layer protein A domain-containing protein</fullName>
    </recommendedName>
</protein>
<comment type="caution">
    <text evidence="2">The sequence shown here is derived from an EMBL/GenBank/DDBJ whole genome shotgun (WGS) entry which is preliminary data.</text>
</comment>
<feature type="chain" id="PRO_5021291629" description="Surface layer protein A domain-containing protein" evidence="1">
    <location>
        <begin position="24"/>
        <end position="115"/>
    </location>
</feature>
<evidence type="ECO:0000313" key="2">
    <source>
        <dbReference type="EMBL" id="TPN86705.1"/>
    </source>
</evidence>
<dbReference type="EMBL" id="VFWZ01000002">
    <property type="protein sequence ID" value="TPN86705.1"/>
    <property type="molecule type" value="Genomic_DNA"/>
</dbReference>
<feature type="signal peptide" evidence="1">
    <location>
        <begin position="1"/>
        <end position="23"/>
    </location>
</feature>
<proteinExistence type="predicted"/>
<accession>A0A504JE32</accession>
<dbReference type="Pfam" id="PF20125">
    <property type="entry name" value="DUF6515"/>
    <property type="match status" value="1"/>
</dbReference>
<sequence>MKRLFNIVLPVFMLLGVVTTSCATTVHTRPSNDIVITKIRHPKMIVHNNIKYYRSRGVWYLKNNRGYRKVAAPVGARVKTLPRGSKNVKIRGVKYYRCNGVHYKKSGERYIIVTI</sequence>
<dbReference type="InterPro" id="IPR045398">
    <property type="entry name" value="DUF6515"/>
</dbReference>